<evidence type="ECO:0000313" key="1">
    <source>
        <dbReference type="EMBL" id="MBU9767319.1"/>
    </source>
</evidence>
<protein>
    <submittedName>
        <fullName evidence="1">Uncharacterized protein</fullName>
    </submittedName>
</protein>
<keyword evidence="2" id="KW-1185">Reference proteome</keyword>
<accession>A0ABS6KV00</accession>
<dbReference type="Proteomes" id="UP000812982">
    <property type="component" value="Unassembled WGS sequence"/>
</dbReference>
<organism evidence="1 2">
    <name type="scientific">[Mycobacterium] fortunisiensis</name>
    <dbReference type="NCBI Taxonomy" id="2600579"/>
    <lineage>
        <taxon>Bacteria</taxon>
        <taxon>Bacillati</taxon>
        <taxon>Actinomycetota</taxon>
        <taxon>Actinomycetes</taxon>
        <taxon>Mycobacteriales</taxon>
        <taxon>Mycobacteriaceae</taxon>
        <taxon>Mycolicibacterium</taxon>
    </lineage>
</organism>
<proteinExistence type="predicted"/>
<evidence type="ECO:0000313" key="2">
    <source>
        <dbReference type="Proteomes" id="UP000812982"/>
    </source>
</evidence>
<gene>
    <name evidence="1" type="ORF">FR943_26235</name>
</gene>
<sequence>MGASSTVQADDLGRLHQRGRATIYLSVPLVDDIVQVGIGGDFPTTRLVVSVTASAVRVRRLDGRPLQVHVVEDWRDADDPGLATAVFAEPVGALLLERRAGRWRPSVGGTVGLERFVGTLARFALLKQSGAGGTDQAAGAA</sequence>
<reference evidence="1 2" key="1">
    <citation type="journal article" date="2021" name="Sci. Rep.">
        <title>Phenotypic and genomic hallmarks of a novel, potentially pathogenic rapidly growing Mycobacterium species related to the Mycobacterium fortuitum complex.</title>
        <authorList>
            <person name="Gharbi R."/>
            <person name="Khanna V."/>
            <person name="Frigui W."/>
            <person name="Mhenni B."/>
            <person name="Brosch R."/>
            <person name="Mardassi H."/>
        </authorList>
    </citation>
    <scope>NUCLEOTIDE SEQUENCE [LARGE SCALE GENOMIC DNA]</scope>
    <source>
        <strain evidence="1 2">TNTM28</strain>
    </source>
</reference>
<name>A0ABS6KV00_9MYCO</name>
<comment type="caution">
    <text evidence="1">The sequence shown here is derived from an EMBL/GenBank/DDBJ whole genome shotgun (WGS) entry which is preliminary data.</text>
</comment>
<dbReference type="RefSeq" id="WP_217161241.1">
    <property type="nucleotide sequence ID" value="NZ_VOMB01000028.1"/>
</dbReference>
<dbReference type="EMBL" id="VOMB01000028">
    <property type="protein sequence ID" value="MBU9767319.1"/>
    <property type="molecule type" value="Genomic_DNA"/>
</dbReference>